<dbReference type="Pfam" id="PF11500">
    <property type="entry name" value="Cut12"/>
    <property type="match status" value="1"/>
</dbReference>
<feature type="compositionally biased region" description="Polar residues" evidence="2">
    <location>
        <begin position="182"/>
        <end position="192"/>
    </location>
</feature>
<dbReference type="Proteomes" id="UP001375240">
    <property type="component" value="Unassembled WGS sequence"/>
</dbReference>
<feature type="region of interest" description="Disordered" evidence="2">
    <location>
        <begin position="881"/>
        <end position="925"/>
    </location>
</feature>
<accession>A0AAV9UXZ3</accession>
<comment type="caution">
    <text evidence="4">The sequence shown here is derived from an EMBL/GenBank/DDBJ whole genome shotgun (WGS) entry which is preliminary data.</text>
</comment>
<evidence type="ECO:0000313" key="4">
    <source>
        <dbReference type="EMBL" id="KAK6349641.1"/>
    </source>
</evidence>
<evidence type="ECO:0000256" key="2">
    <source>
        <dbReference type="SAM" id="MobiDB-lite"/>
    </source>
</evidence>
<feature type="compositionally biased region" description="Low complexity" evidence="2">
    <location>
        <begin position="85"/>
        <end position="99"/>
    </location>
</feature>
<feature type="region of interest" description="Disordered" evidence="2">
    <location>
        <begin position="82"/>
        <end position="120"/>
    </location>
</feature>
<feature type="region of interest" description="Disordered" evidence="2">
    <location>
        <begin position="155"/>
        <end position="192"/>
    </location>
</feature>
<feature type="region of interest" description="Disordered" evidence="2">
    <location>
        <begin position="706"/>
        <end position="834"/>
    </location>
</feature>
<feature type="compositionally biased region" description="Polar residues" evidence="2">
    <location>
        <begin position="158"/>
        <end position="174"/>
    </location>
</feature>
<evidence type="ECO:0000256" key="1">
    <source>
        <dbReference type="SAM" id="Coils"/>
    </source>
</evidence>
<feature type="compositionally biased region" description="Basic and acidic residues" evidence="2">
    <location>
        <begin position="897"/>
        <end position="910"/>
    </location>
</feature>
<dbReference type="InterPro" id="IPR021589">
    <property type="entry name" value="Cut12"/>
</dbReference>
<feature type="compositionally biased region" description="Polar residues" evidence="2">
    <location>
        <begin position="819"/>
        <end position="834"/>
    </location>
</feature>
<feature type="compositionally biased region" description="Basic and acidic residues" evidence="2">
    <location>
        <begin position="263"/>
        <end position="279"/>
    </location>
</feature>
<feature type="coiled-coil region" evidence="1">
    <location>
        <begin position="565"/>
        <end position="686"/>
    </location>
</feature>
<keyword evidence="1" id="KW-0175">Coiled coil</keyword>
<feature type="coiled-coil region" evidence="1">
    <location>
        <begin position="478"/>
        <end position="540"/>
    </location>
</feature>
<protein>
    <recommendedName>
        <fullName evidence="3">Spindle pole body-associated protein cut12 domain-containing protein</fullName>
    </recommendedName>
</protein>
<evidence type="ECO:0000313" key="5">
    <source>
        <dbReference type="Proteomes" id="UP001375240"/>
    </source>
</evidence>
<sequence length="1032" mass="115078">MPQNVNSGGRFFGRLSAAGTEAEAEILEAAATVKIEQDGLPILAIIAAAEPVLSFLNHRADAEASLAYNTNNPHSIISGGGCLLGAGAQQQPKQQQQQPDFRRQPKQQHHVHPHTAHARATPSTILAAPHPSDSITFSCTPPSVPSPVSLFPVTVTSAPDSHSPSEPCSPTSVSGPKDHDPNQPQSTHQNNPHIQDFARKRNAFLDMLAWLRGDQQGEDDEIDNDLIIDPQEELEPETPGPAAFAFNAFRTGLFGTPKPNLDAPERERQPRPRLGREVMSDEDVFTSSRKRQSSRSPGRFLTFEDAVTPPRKNPQSILVTPGNTISKKKTVSFGPDQFHEDTICYEARTGRIRSGLPSSYPGKFPSPWTPKVTNDFPKKRVKDIRVDDIEIFEDQAKPLKSAQKSRSKFDKDAGRDLALVSKPSRDDVKSVDEQIHALRENTARINDMIGEAAEEPVHDGDVTVNLDEPRSRSGVYWKERYSTDISQAEKKVEFYKARKDTTIEFASKKDEQCANLAARLKEEMELRRKMQAEIDRWQKLAMENKHEPVTTINAPVSESYQQKTIERLRKETAEYREIIRQKEVEMNDNEYQLDRQRSEIERQARRIKDLETALKARKEAVNEASANTANAESEIRNLKRELRKAEVAASGKDLLSTKYESSQRENERLRQQLALVKEENQRLKDSHKSAHNTTIAALDRIPIVTTIKETRPIEPVTRSHSRETRPPPPPPSPESSNENSSPSPKITEQSAFPNISLVENKPQIGGIFSNPAPLPRIRDVIPAIDETLREEDEEDSNVPLPGQSKPEDPIPAPKPLSPIKSTPNPRKPTLSRTPIMTEKEIMEQLESTDLSLPPFSPTMGSMSDIDLDKLKAINKPAVRRSKEDLINGNRQIATKASRADRPRTSEEIPKNEPMADDVPPKYDTDNEVFTLRRSGTSPMPKMFNFEKTPDRRGSFTSLRTFVNTKIIKKPDMGSNPALLKTVAAAATSNTFATGVATSKISQSDTDARRQLAAAKMAEMKARMKAANKEARS</sequence>
<feature type="region of interest" description="Disordered" evidence="2">
    <location>
        <begin position="255"/>
        <end position="297"/>
    </location>
</feature>
<organism evidence="4 5">
    <name type="scientific">Orbilia brochopaga</name>
    <dbReference type="NCBI Taxonomy" id="3140254"/>
    <lineage>
        <taxon>Eukaryota</taxon>
        <taxon>Fungi</taxon>
        <taxon>Dikarya</taxon>
        <taxon>Ascomycota</taxon>
        <taxon>Pezizomycotina</taxon>
        <taxon>Orbiliomycetes</taxon>
        <taxon>Orbiliales</taxon>
        <taxon>Orbiliaceae</taxon>
        <taxon>Orbilia</taxon>
    </lineage>
</organism>
<evidence type="ECO:0000259" key="3">
    <source>
        <dbReference type="Pfam" id="PF11500"/>
    </source>
</evidence>
<proteinExistence type="predicted"/>
<dbReference type="AlphaFoldDB" id="A0AAV9UXZ3"/>
<feature type="compositionally biased region" description="Low complexity" evidence="2">
    <location>
        <begin position="734"/>
        <end position="744"/>
    </location>
</feature>
<name>A0AAV9UXZ3_9PEZI</name>
<gene>
    <name evidence="4" type="ORF">TWF696_005923</name>
</gene>
<feature type="compositionally biased region" description="Basic residues" evidence="2">
    <location>
        <begin position="104"/>
        <end position="117"/>
    </location>
</feature>
<feature type="domain" description="Spindle pole body-associated protein cut12" evidence="3">
    <location>
        <begin position="444"/>
        <end position="538"/>
    </location>
</feature>
<reference evidence="4 5" key="1">
    <citation type="submission" date="2019-10" db="EMBL/GenBank/DDBJ databases">
        <authorList>
            <person name="Palmer J.M."/>
        </authorList>
    </citation>
    <scope>NUCLEOTIDE SEQUENCE [LARGE SCALE GENOMIC DNA]</scope>
    <source>
        <strain evidence="4 5">TWF696</strain>
    </source>
</reference>
<keyword evidence="5" id="KW-1185">Reference proteome</keyword>
<dbReference type="EMBL" id="JAVHNQ010000004">
    <property type="protein sequence ID" value="KAK6349641.1"/>
    <property type="molecule type" value="Genomic_DNA"/>
</dbReference>